<protein>
    <submittedName>
        <fullName evidence="1">Uncharacterized protein</fullName>
    </submittedName>
</protein>
<dbReference type="EMBL" id="AUSU01000604">
    <property type="protein sequence ID" value="EPS73006.1"/>
    <property type="molecule type" value="Genomic_DNA"/>
</dbReference>
<keyword evidence="2" id="KW-1185">Reference proteome</keyword>
<evidence type="ECO:0000313" key="2">
    <source>
        <dbReference type="Proteomes" id="UP000015453"/>
    </source>
</evidence>
<evidence type="ECO:0000313" key="1">
    <source>
        <dbReference type="EMBL" id="EPS73006.1"/>
    </source>
</evidence>
<accession>S8D6G4</accession>
<gene>
    <name evidence="1" type="ORF">M569_01752</name>
</gene>
<reference evidence="1 2" key="1">
    <citation type="journal article" date="2013" name="BMC Genomics">
        <title>The miniature genome of a carnivorous plant Genlisea aurea contains a low number of genes and short non-coding sequences.</title>
        <authorList>
            <person name="Leushkin E.V."/>
            <person name="Sutormin R.A."/>
            <person name="Nabieva E.R."/>
            <person name="Penin A.A."/>
            <person name="Kondrashov A.S."/>
            <person name="Logacheva M.D."/>
        </authorList>
    </citation>
    <scope>NUCLEOTIDE SEQUENCE [LARGE SCALE GENOMIC DNA]</scope>
</reference>
<organism evidence="1 2">
    <name type="scientific">Genlisea aurea</name>
    <dbReference type="NCBI Taxonomy" id="192259"/>
    <lineage>
        <taxon>Eukaryota</taxon>
        <taxon>Viridiplantae</taxon>
        <taxon>Streptophyta</taxon>
        <taxon>Embryophyta</taxon>
        <taxon>Tracheophyta</taxon>
        <taxon>Spermatophyta</taxon>
        <taxon>Magnoliopsida</taxon>
        <taxon>eudicotyledons</taxon>
        <taxon>Gunneridae</taxon>
        <taxon>Pentapetalae</taxon>
        <taxon>asterids</taxon>
        <taxon>lamiids</taxon>
        <taxon>Lamiales</taxon>
        <taxon>Lentibulariaceae</taxon>
        <taxon>Genlisea</taxon>
    </lineage>
</organism>
<dbReference type="Proteomes" id="UP000015453">
    <property type="component" value="Unassembled WGS sequence"/>
</dbReference>
<comment type="caution">
    <text evidence="1">The sequence shown here is derived from an EMBL/GenBank/DDBJ whole genome shotgun (WGS) entry which is preliminary data.</text>
</comment>
<sequence>MWGEWHKSRPLHRDLKEPALRYIQFLIAYNLTGRTKNFFIPTIFELWLLDCIKAGKKVNPGTVAYQTFCVATKRGRRSLRKLGHVITNFASYHGLSEDEDELRWRMHSPWQR</sequence>
<dbReference type="AlphaFoldDB" id="S8D6G4"/>
<proteinExistence type="predicted"/>
<name>S8D6G4_9LAMI</name>